<dbReference type="EMBL" id="AQHV01000010">
    <property type="protein sequence ID" value="KKB56936.1"/>
    <property type="molecule type" value="Genomic_DNA"/>
</dbReference>
<dbReference type="Pfam" id="PF11589">
    <property type="entry name" value="DUF3244"/>
    <property type="match status" value="1"/>
</dbReference>
<dbReference type="STRING" id="927665.HMPREF1535_01588"/>
<dbReference type="InterPro" id="IPR021638">
    <property type="entry name" value="DUF3244"/>
</dbReference>
<dbReference type="Gene3D" id="2.60.40.3080">
    <property type="match status" value="1"/>
</dbReference>
<dbReference type="HOGENOM" id="CLU_2001636_0_0_10"/>
<dbReference type="RefSeq" id="WP_009860609.1">
    <property type="nucleotide sequence ID" value="NZ_KQ033912.1"/>
</dbReference>
<evidence type="ECO:0000313" key="2">
    <source>
        <dbReference type="Proteomes" id="UP000033047"/>
    </source>
</evidence>
<evidence type="ECO:0000313" key="1">
    <source>
        <dbReference type="EMBL" id="KKB56936.1"/>
    </source>
</evidence>
<reference evidence="1 2" key="1">
    <citation type="submission" date="2013-04" db="EMBL/GenBank/DDBJ databases">
        <title>The Genome Sequence of Parabacteroides goldsteinii DSM 19448.</title>
        <authorList>
            <consortium name="The Broad Institute Genomics Platform"/>
            <person name="Earl A."/>
            <person name="Ward D."/>
            <person name="Feldgarden M."/>
            <person name="Gevers D."/>
            <person name="Martens E."/>
            <person name="Sakamoto M."/>
            <person name="Benno Y."/>
            <person name="Song Y."/>
            <person name="Liu C."/>
            <person name="Lee J."/>
            <person name="Bolanos M."/>
            <person name="Vaisanen M.L."/>
            <person name="Finegold S.M."/>
            <person name="Walker B."/>
            <person name="Young S."/>
            <person name="Zeng Q."/>
            <person name="Gargeya S."/>
            <person name="Fitzgerald M."/>
            <person name="Haas B."/>
            <person name="Abouelleil A."/>
            <person name="Allen A.W."/>
            <person name="Alvarado L."/>
            <person name="Arachchi H.M."/>
            <person name="Berlin A.M."/>
            <person name="Chapman S.B."/>
            <person name="Gainer-Dewar J."/>
            <person name="Goldberg J."/>
            <person name="Griggs A."/>
            <person name="Gujja S."/>
            <person name="Hansen M."/>
            <person name="Howarth C."/>
            <person name="Imamovic A."/>
            <person name="Ireland A."/>
            <person name="Larimer J."/>
            <person name="McCowan C."/>
            <person name="Murphy C."/>
            <person name="Pearson M."/>
            <person name="Poon T.W."/>
            <person name="Priest M."/>
            <person name="Roberts A."/>
            <person name="Saif S."/>
            <person name="Shea T."/>
            <person name="Sisk P."/>
            <person name="Sykes S."/>
            <person name="Wortman J."/>
            <person name="Nusbaum C."/>
            <person name="Birren B."/>
        </authorList>
    </citation>
    <scope>NUCLEOTIDE SEQUENCE [LARGE SCALE GENOMIC DNA]</scope>
    <source>
        <strain evidence="1 2">DSM 19448</strain>
    </source>
</reference>
<accession>A0A0F5JGI1</accession>
<dbReference type="PATRIC" id="fig|927665.4.peg.1623"/>
<organism evidence="1 2">
    <name type="scientific">Parabacteroides goldsteinii DSM 19448 = WAL 12034</name>
    <dbReference type="NCBI Taxonomy" id="927665"/>
    <lineage>
        <taxon>Bacteria</taxon>
        <taxon>Pseudomonadati</taxon>
        <taxon>Bacteroidota</taxon>
        <taxon>Bacteroidia</taxon>
        <taxon>Bacteroidales</taxon>
        <taxon>Tannerellaceae</taxon>
        <taxon>Parabacteroides</taxon>
    </lineage>
</organism>
<comment type="caution">
    <text evidence="1">The sequence shown here is derived from an EMBL/GenBank/DDBJ whole genome shotgun (WGS) entry which is preliminary data.</text>
</comment>
<name>A0A0F5JGI1_9BACT</name>
<sequence>MGTRIISLLLTITCCTTFLVKADQVKIKKSRKDSGGVRSISLDPSHLTVNLDNNVIHVDFLILLRDVNISIVSSNGRQVHQQVISPQTSSVDIDLSGEESGVYTVYFTDATGICLFGEFVLSQITYKI</sequence>
<protein>
    <submittedName>
        <fullName evidence="1">Por secretion system C-terminal sorting domain-containing protein</fullName>
    </submittedName>
</protein>
<proteinExistence type="predicted"/>
<gene>
    <name evidence="1" type="ORF">HMPREF1535_01588</name>
</gene>
<dbReference type="Proteomes" id="UP000033047">
    <property type="component" value="Unassembled WGS sequence"/>
</dbReference>
<dbReference type="AlphaFoldDB" id="A0A0F5JGI1"/>